<organism evidence="2">
    <name type="scientific">Mytilus galloprovincialis</name>
    <name type="common">Mediterranean mussel</name>
    <dbReference type="NCBI Taxonomy" id="29158"/>
    <lineage>
        <taxon>Eukaryota</taxon>
        <taxon>Metazoa</taxon>
        <taxon>Spiralia</taxon>
        <taxon>Lophotrochozoa</taxon>
        <taxon>Mollusca</taxon>
        <taxon>Bivalvia</taxon>
        <taxon>Autobranchia</taxon>
        <taxon>Pteriomorphia</taxon>
        <taxon>Mytilida</taxon>
        <taxon>Mytiloidea</taxon>
        <taxon>Mytilidae</taxon>
        <taxon>Mytilinae</taxon>
        <taxon>Mytilus</taxon>
    </lineage>
</organism>
<sequence length="76" mass="8554">MKISVWLIVSLLLVFSEVNMANEEMQDGNRFLEKLVKRSVGVGVHRGCKGRPCSFSNSCCHKHRCSNGYCDIIHGK</sequence>
<name>A0A0A7ACN8_MYTGA</name>
<dbReference type="AlphaFoldDB" id="A0A0A7ACN8"/>
<dbReference type="EMBL" id="KJ002663">
    <property type="protein sequence ID" value="AHF20937.1"/>
    <property type="molecule type" value="mRNA"/>
</dbReference>
<feature type="chain" id="PRO_5002036347" evidence="1">
    <location>
        <begin position="22"/>
        <end position="76"/>
    </location>
</feature>
<evidence type="ECO:0000313" key="2">
    <source>
        <dbReference type="EMBL" id="AHF20937.1"/>
    </source>
</evidence>
<feature type="signal peptide" evidence="1">
    <location>
        <begin position="1"/>
        <end position="21"/>
    </location>
</feature>
<evidence type="ECO:0000256" key="1">
    <source>
        <dbReference type="SAM" id="SignalP"/>
    </source>
</evidence>
<keyword evidence="1" id="KW-0732">Signal</keyword>
<proteinExistence type="evidence at transcript level"/>
<protein>
    <submittedName>
        <fullName evidence="2">CRP-I 17</fullName>
    </submittedName>
</protein>
<reference evidence="2" key="1">
    <citation type="journal article" date="2015" name="Genome Biol. Evol.">
        <title>Identification and Characterization of a Novel Family of Cysteine-Rich Peptides (MgCRP-I) from Mytilus galloprovincialis.</title>
        <authorList>
            <person name="Gerdol M."/>
            <person name="Puillandre N."/>
            <person name="De Moro G."/>
            <person name="Guarnaccia C."/>
            <person name="Lucafo M."/>
            <person name="Benincasa M."/>
            <person name="Zlatev V."/>
            <person name="Manfrin C."/>
            <person name="Torboli V."/>
            <person name="Giulianini P.G."/>
            <person name="Sava G."/>
            <person name="Venier P."/>
            <person name="Pallavicini A."/>
        </authorList>
    </citation>
    <scope>NUCLEOTIDE SEQUENCE</scope>
</reference>
<accession>A0A0A7ACN8</accession>